<name>A0A0J9VDC2_FUSO4</name>
<accession>A0A0J9VDC2</accession>
<dbReference type="VEuPathDB" id="FungiDB:FOXG_09750"/>
<dbReference type="GO" id="GO:0000981">
    <property type="term" value="F:DNA-binding transcription factor activity, RNA polymerase II-specific"/>
    <property type="evidence" value="ECO:0007669"/>
    <property type="project" value="InterPro"/>
</dbReference>
<proteinExistence type="predicted"/>
<evidence type="ECO:0000256" key="2">
    <source>
        <dbReference type="SAM" id="MobiDB-lite"/>
    </source>
</evidence>
<dbReference type="PANTHER" id="PTHR47657:SF13">
    <property type="entry name" value="ZN(2)-C6 FUNGAL-TYPE DOMAIN-CONTAINING PROTEIN-RELATED"/>
    <property type="match status" value="1"/>
</dbReference>
<dbReference type="Pfam" id="PF00172">
    <property type="entry name" value="Zn_clus"/>
    <property type="match status" value="1"/>
</dbReference>
<feature type="domain" description="Zn(2)-C6 fungal-type" evidence="3">
    <location>
        <begin position="18"/>
        <end position="48"/>
    </location>
</feature>
<reference evidence="4" key="2">
    <citation type="journal article" date="2010" name="Nature">
        <title>Comparative genomics reveals mobile pathogenicity chromosomes in Fusarium.</title>
        <authorList>
            <person name="Ma L.J."/>
            <person name="van der Does H.C."/>
            <person name="Borkovich K.A."/>
            <person name="Coleman J.J."/>
            <person name="Daboussi M.J."/>
            <person name="Di Pietro A."/>
            <person name="Dufresne M."/>
            <person name="Freitag M."/>
            <person name="Grabherr M."/>
            <person name="Henrissat B."/>
            <person name="Houterman P.M."/>
            <person name="Kang S."/>
            <person name="Shim W.B."/>
            <person name="Woloshuk C."/>
            <person name="Xie X."/>
            <person name="Xu J.R."/>
            <person name="Antoniw J."/>
            <person name="Baker S.E."/>
            <person name="Bluhm B.H."/>
            <person name="Breakspear A."/>
            <person name="Brown D.W."/>
            <person name="Butchko R.A."/>
            <person name="Chapman S."/>
            <person name="Coulson R."/>
            <person name="Coutinho P.M."/>
            <person name="Danchin E.G."/>
            <person name="Diener A."/>
            <person name="Gale L.R."/>
            <person name="Gardiner D.M."/>
            <person name="Goff S."/>
            <person name="Hammond-Kosack K.E."/>
            <person name="Hilburn K."/>
            <person name="Hua-Van A."/>
            <person name="Jonkers W."/>
            <person name="Kazan K."/>
            <person name="Kodira C.D."/>
            <person name="Koehrsen M."/>
            <person name="Kumar L."/>
            <person name="Lee Y.H."/>
            <person name="Li L."/>
            <person name="Manners J.M."/>
            <person name="Miranda-Saavedra D."/>
            <person name="Mukherjee M."/>
            <person name="Park G."/>
            <person name="Park J."/>
            <person name="Park S.Y."/>
            <person name="Proctor R.H."/>
            <person name="Regev A."/>
            <person name="Ruiz-Roldan M.C."/>
            <person name="Sain D."/>
            <person name="Sakthikumar S."/>
            <person name="Sykes S."/>
            <person name="Schwartz D.C."/>
            <person name="Turgeon B.G."/>
            <person name="Wapinski I."/>
            <person name="Yoder O."/>
            <person name="Young S."/>
            <person name="Zeng Q."/>
            <person name="Zhou S."/>
            <person name="Galagan J."/>
            <person name="Cuomo C.A."/>
            <person name="Kistler H.C."/>
            <person name="Rep M."/>
        </authorList>
    </citation>
    <scope>NUCLEOTIDE SEQUENCE [LARGE SCALE GENOMIC DNA]</scope>
    <source>
        <strain evidence="4">4287</strain>
    </source>
</reference>
<dbReference type="GO" id="GO:0008270">
    <property type="term" value="F:zinc ion binding"/>
    <property type="evidence" value="ECO:0007669"/>
    <property type="project" value="InterPro"/>
</dbReference>
<dbReference type="AlphaFoldDB" id="A0A0J9VDC2"/>
<dbReference type="PROSITE" id="PS00463">
    <property type="entry name" value="ZN2_CY6_FUNGAL_1"/>
    <property type="match status" value="1"/>
</dbReference>
<dbReference type="Gene3D" id="4.10.240.10">
    <property type="entry name" value="Zn(2)-C6 fungal-type DNA-binding domain"/>
    <property type="match status" value="1"/>
</dbReference>
<protein>
    <recommendedName>
        <fullName evidence="3">Zn(2)-C6 fungal-type domain-containing protein</fullName>
    </recommendedName>
</protein>
<dbReference type="InterPro" id="IPR001138">
    <property type="entry name" value="Zn2Cys6_DnaBD"/>
</dbReference>
<dbReference type="PROSITE" id="PS50048">
    <property type="entry name" value="ZN2_CY6_FUNGAL_2"/>
    <property type="match status" value="1"/>
</dbReference>
<dbReference type="SUPFAM" id="SSF57701">
    <property type="entry name" value="Zn2/Cys6 DNA-binding domain"/>
    <property type="match status" value="1"/>
</dbReference>
<dbReference type="SMART" id="SM00066">
    <property type="entry name" value="GAL4"/>
    <property type="match status" value="1"/>
</dbReference>
<dbReference type="EMBL" id="DS231707">
    <property type="protein sequence ID" value="KNB09108.1"/>
    <property type="molecule type" value="Genomic_DNA"/>
</dbReference>
<dbReference type="InterPro" id="IPR052400">
    <property type="entry name" value="Zn2-C6_fungal_TF"/>
</dbReference>
<feature type="region of interest" description="Disordered" evidence="2">
    <location>
        <begin position="64"/>
        <end position="105"/>
    </location>
</feature>
<dbReference type="InterPro" id="IPR036864">
    <property type="entry name" value="Zn2-C6_fun-type_DNA-bd_sf"/>
</dbReference>
<dbReference type="GeneID" id="28951275"/>
<dbReference type="OrthoDB" id="416217at2759"/>
<dbReference type="CDD" id="cd00067">
    <property type="entry name" value="GAL4"/>
    <property type="match status" value="1"/>
</dbReference>
<evidence type="ECO:0000259" key="3">
    <source>
        <dbReference type="PROSITE" id="PS50048"/>
    </source>
</evidence>
<gene>
    <name evidence="4" type="ORF">FOXG_09750</name>
</gene>
<organism evidence="4 5">
    <name type="scientific">Fusarium oxysporum f. sp. lycopersici (strain 4287 / CBS 123668 / FGSC 9935 / NRRL 34936)</name>
    <name type="common">Fusarium vascular wilt of tomato</name>
    <dbReference type="NCBI Taxonomy" id="426428"/>
    <lineage>
        <taxon>Eukaryota</taxon>
        <taxon>Fungi</taxon>
        <taxon>Dikarya</taxon>
        <taxon>Ascomycota</taxon>
        <taxon>Pezizomycotina</taxon>
        <taxon>Sordariomycetes</taxon>
        <taxon>Hypocreomycetidae</taxon>
        <taxon>Hypocreales</taxon>
        <taxon>Nectriaceae</taxon>
        <taxon>Fusarium</taxon>
        <taxon>Fusarium oxysporum species complex</taxon>
    </lineage>
</organism>
<keyword evidence="1" id="KW-0539">Nucleus</keyword>
<feature type="compositionally biased region" description="Polar residues" evidence="2">
    <location>
        <begin position="77"/>
        <end position="90"/>
    </location>
</feature>
<evidence type="ECO:0000256" key="1">
    <source>
        <dbReference type="ARBA" id="ARBA00023242"/>
    </source>
</evidence>
<dbReference type="Proteomes" id="UP000009097">
    <property type="component" value="Unassembled WGS sequence"/>
</dbReference>
<dbReference type="KEGG" id="fox:FOXG_09750"/>
<sequence>MLPSQRSKKKFHHKSKNGCSNCKRRKVKCDELQPRCTNCTRFHLECQYDIHPVVPASSLATAPIAPVGPGRGRPRKNWSSQAQDSSLRSHFQSEPRESPQSPETELNMAQAELLRQFIIFTGPNLGGSDDPNHPIVQFWSRDATLLAASYPYLLHLCLSLAAYHLAFLASNNSLKRSRYIALAKDHFSVGLIQTNETLSQIDASNCGSLYVSTTLVCFCVFAAGPTGSDDLFVCSANGNSPHSSLSLARGTRLIRQLFEEKVLFSGLTEALGSGKAPPDDPRPTYICEGFARVDWTVSVGKLRDLIVSDALPRNDVFVRSLGTLTNIYEATFGSEDGCIRCPLHYKMVLIWVYMMEDTFIDCLQTKDPVALLLLAYYAPLVQTVKRAWFLHDWADHILLVCKKYVVHDYRDFLQWPTEAVRVI</sequence>
<reference evidence="4" key="1">
    <citation type="submission" date="2007-04" db="EMBL/GenBank/DDBJ databases">
        <authorList>
            <consortium name="The Broad Institute Genome Sequencing Platform"/>
            <person name="Birren B."/>
            <person name="Lander E."/>
            <person name="Galagan J."/>
            <person name="Nusbaum C."/>
            <person name="Devon K."/>
            <person name="Ma L.-J."/>
            <person name="Jaffe D."/>
            <person name="Butler J."/>
            <person name="Alvarez P."/>
            <person name="Gnerre S."/>
            <person name="Grabherr M."/>
            <person name="Kleber M."/>
            <person name="Mauceli E."/>
            <person name="Brockman W."/>
            <person name="MacCallum I.A."/>
            <person name="Young S."/>
            <person name="LaButti K."/>
            <person name="DeCaprio D."/>
            <person name="Crawford M."/>
            <person name="Koehrsen M."/>
            <person name="Engels R."/>
            <person name="Montgomery P."/>
            <person name="Pearson M."/>
            <person name="Howarth C."/>
            <person name="Larson L."/>
            <person name="White J."/>
            <person name="O'Leary S."/>
            <person name="Kodira C."/>
            <person name="Zeng Q."/>
            <person name="Yandava C."/>
            <person name="Alvarado L."/>
            <person name="Kistler C."/>
            <person name="Shim W.-B."/>
            <person name="Kang S."/>
            <person name="Woloshuk C."/>
        </authorList>
    </citation>
    <scope>NUCLEOTIDE SEQUENCE</scope>
    <source>
        <strain evidence="4">4287</strain>
    </source>
</reference>
<dbReference type="RefSeq" id="XP_018247153.1">
    <property type="nucleotide sequence ID" value="XM_018388967.1"/>
</dbReference>
<evidence type="ECO:0000313" key="4">
    <source>
        <dbReference type="EMBL" id="KNB09108.1"/>
    </source>
</evidence>
<evidence type="ECO:0000313" key="5">
    <source>
        <dbReference type="Proteomes" id="UP000009097"/>
    </source>
</evidence>
<dbReference type="PANTHER" id="PTHR47657">
    <property type="entry name" value="STEROL REGULATORY ELEMENT-BINDING PROTEIN ECM22"/>
    <property type="match status" value="1"/>
</dbReference>